<evidence type="ECO:0000259" key="17">
    <source>
        <dbReference type="PROSITE" id="PS51194"/>
    </source>
</evidence>
<feature type="compositionally biased region" description="Basic and acidic residues" evidence="15">
    <location>
        <begin position="273"/>
        <end position="288"/>
    </location>
</feature>
<dbReference type="PANTHER" id="PTHR24031">
    <property type="entry name" value="RNA HELICASE"/>
    <property type="match status" value="1"/>
</dbReference>
<evidence type="ECO:0000256" key="3">
    <source>
        <dbReference type="ARBA" id="ARBA00022741"/>
    </source>
</evidence>
<organism evidence="19 20">
    <name type="scientific">Nyctibius grandis</name>
    <name type="common">Great potoo</name>
    <dbReference type="NCBI Taxonomy" id="48427"/>
    <lineage>
        <taxon>Eukaryota</taxon>
        <taxon>Metazoa</taxon>
        <taxon>Chordata</taxon>
        <taxon>Craniata</taxon>
        <taxon>Vertebrata</taxon>
        <taxon>Euteleostomi</taxon>
        <taxon>Archelosauria</taxon>
        <taxon>Archosauria</taxon>
        <taxon>Dinosauria</taxon>
        <taxon>Saurischia</taxon>
        <taxon>Theropoda</taxon>
        <taxon>Coelurosauria</taxon>
        <taxon>Aves</taxon>
        <taxon>Neognathae</taxon>
        <taxon>Neoaves</taxon>
        <taxon>Strisores</taxon>
        <taxon>Caprimulgiformes</taxon>
        <taxon>Nyctibiidae</taxon>
        <taxon>Nyctibius</taxon>
    </lineage>
</organism>
<dbReference type="GO" id="GO:0016787">
    <property type="term" value="F:hydrolase activity"/>
    <property type="evidence" value="ECO:0007669"/>
    <property type="project" value="UniProtKB-KW"/>
</dbReference>
<dbReference type="Pfam" id="PF00271">
    <property type="entry name" value="Helicase_C"/>
    <property type="match status" value="1"/>
</dbReference>
<feature type="domain" description="DEAD-box RNA helicase Q" evidence="18">
    <location>
        <begin position="195"/>
        <end position="223"/>
    </location>
</feature>
<feature type="compositionally biased region" description="Basic residues" evidence="15">
    <location>
        <begin position="791"/>
        <end position="801"/>
    </location>
</feature>
<feature type="region of interest" description="Disordered" evidence="15">
    <location>
        <begin position="59"/>
        <end position="117"/>
    </location>
</feature>
<evidence type="ECO:0000256" key="10">
    <source>
        <dbReference type="ARBA" id="ARBA00047984"/>
    </source>
</evidence>
<keyword evidence="4 14" id="KW-0378">Hydrolase</keyword>
<evidence type="ECO:0000256" key="12">
    <source>
        <dbReference type="ARBA" id="ARBA00064166"/>
    </source>
</evidence>
<feature type="region of interest" description="Disordered" evidence="15">
    <location>
        <begin position="131"/>
        <end position="153"/>
    </location>
</feature>
<feature type="domain" description="Helicase ATP-binding" evidence="16">
    <location>
        <begin position="227"/>
        <end position="482"/>
    </location>
</feature>
<evidence type="ECO:0000313" key="19">
    <source>
        <dbReference type="EMBL" id="NXQ88113.1"/>
    </source>
</evidence>
<protein>
    <recommendedName>
        <fullName evidence="14">ATP-dependent RNA helicase</fullName>
        <ecNumber evidence="14">3.6.4.13</ecNumber>
    </recommendedName>
</protein>
<dbReference type="InterPro" id="IPR001650">
    <property type="entry name" value="Helicase_C-like"/>
</dbReference>
<comment type="subcellular location">
    <subcellularLocation>
        <location evidence="1">Nucleus</location>
    </subcellularLocation>
</comment>
<keyword evidence="20" id="KW-1185">Reference proteome</keyword>
<feature type="region of interest" description="Disordered" evidence="15">
    <location>
        <begin position="770"/>
        <end position="801"/>
    </location>
</feature>
<dbReference type="FunFam" id="3.40.50.300:FF:001059">
    <property type="entry name" value="ATP-dependent RNA helicase DDX24"/>
    <property type="match status" value="1"/>
</dbReference>
<comment type="subunit">
    <text evidence="12">Interacts with FADD. Interacts with RIPK1; this interaction disrupts RLR signaling activation of IFN-dependent transcription factor IRF7. Interacts with NIP7. Interacts with EP300; this interaction prevents TP53 acetylation mediated by EP300.</text>
</comment>
<evidence type="ECO:0000256" key="13">
    <source>
        <dbReference type="PROSITE-ProRule" id="PRU00552"/>
    </source>
</evidence>
<comment type="catalytic activity">
    <reaction evidence="10 14">
        <text>ATP + H2O = ADP + phosphate + H(+)</text>
        <dbReference type="Rhea" id="RHEA:13065"/>
        <dbReference type="ChEBI" id="CHEBI:15377"/>
        <dbReference type="ChEBI" id="CHEBI:15378"/>
        <dbReference type="ChEBI" id="CHEBI:30616"/>
        <dbReference type="ChEBI" id="CHEBI:43474"/>
        <dbReference type="ChEBI" id="CHEBI:456216"/>
        <dbReference type="EC" id="3.6.4.13"/>
    </reaction>
</comment>
<evidence type="ECO:0000256" key="15">
    <source>
        <dbReference type="SAM" id="MobiDB-lite"/>
    </source>
</evidence>
<dbReference type="CDD" id="cd17946">
    <property type="entry name" value="DEADc_DDX24"/>
    <property type="match status" value="1"/>
</dbReference>
<dbReference type="CDD" id="cd18787">
    <property type="entry name" value="SF2_C_DEAD"/>
    <property type="match status" value="1"/>
</dbReference>
<accession>A0A7L2GM57</accession>
<sequence length="801" mass="90774">MKSKKGGRFKSSFKLKQKGIEVVGKWKTVEIDPNLFADEEFRDIVCLEELTEYRLVSSSKVGKVKEKRKAESVSEEGNEEEEEPVIPPKKKKKNKDLRSKADKSSDPNATEIDLPFDKETKRNEIIEAANCEDHGHVAESTSSAKDASKKKKKKVAKNKVYQTEEALPSVMTSKRVKNWTTEVLSASTDHKADVSAWKDLFVPEPVLQALSYLGFSAPTPIQALALPSAIRDNMDVLGAAETGSGKTLAFAIPMIHSVLQWQKSNSSTIRNDSVSKECHQHHDETRWENEDEAEKLTQQQVEDSGDEDDASFTTDCVKVLENVEFDSSDKTHTVGSHKKRPLLGLVLTPTRELAVQVKHHIDAVAKFTGIKTAILVGGMAAQKQERVLNRKPEIVIATPGRLWELVKERHPHLSNLRQLRCLVIDEADRMVEKGHFLELSQLLEILNDSQYNPQRQTFVFSATLTLVHQTPTRVLQKKNAKKMDKKTKLELLMEKVGIKGKPKVLDLTRKEATVETLTETRIHCNTNEKDYYLYYFLLQYPGRTMVFANSIDCVKRLSSLLTILSCDPLPLHANMHQKQRLKNLERFAERESCVLLTTDVAARGLDIPNVQHVIHYQVPRTSELYVHRSGRTARAANEGLSLLLIGPDDLINFRKIYKTLEKSEELPFFPVETKCMTSIKERMNLARQIEKAEFFNSRAKQHNSWLQQAAEALEIDLDDDMFMGKKPSEQEESQKQKMLKGMKKQLKHMLSQPLFKVLMKTKYPTQSGKLLLPQTSAGTSESALGTVSKQQAKKKKSIKLN</sequence>
<feature type="domain" description="Helicase C-terminal" evidence="17">
    <location>
        <begin position="532"/>
        <end position="677"/>
    </location>
</feature>
<dbReference type="AlphaFoldDB" id="A0A7L2GM57"/>
<comment type="similarity">
    <text evidence="9">Belongs to the DEAD box helicase family. DDX24/MAK5 subfamily.</text>
</comment>
<evidence type="ECO:0000256" key="5">
    <source>
        <dbReference type="ARBA" id="ARBA00022806"/>
    </source>
</evidence>
<dbReference type="InterPro" id="IPR011545">
    <property type="entry name" value="DEAD/DEAH_box_helicase_dom"/>
</dbReference>
<feature type="compositionally biased region" description="Polar residues" evidence="15">
    <location>
        <begin position="770"/>
        <end position="787"/>
    </location>
</feature>
<gene>
    <name evidence="19" type="primary">Ddx24</name>
    <name evidence="19" type="ORF">NYCGRA_R06069</name>
</gene>
<evidence type="ECO:0000256" key="7">
    <source>
        <dbReference type="ARBA" id="ARBA00022884"/>
    </source>
</evidence>
<evidence type="ECO:0000259" key="16">
    <source>
        <dbReference type="PROSITE" id="PS51192"/>
    </source>
</evidence>
<dbReference type="InterPro" id="IPR027417">
    <property type="entry name" value="P-loop_NTPase"/>
</dbReference>
<dbReference type="EC" id="3.6.4.13" evidence="14"/>
<keyword evidence="8" id="KW-0539">Nucleus</keyword>
<comment type="function">
    <text evidence="14">RNA helicase.</text>
</comment>
<evidence type="ECO:0000256" key="14">
    <source>
        <dbReference type="RuleBase" id="RU365068"/>
    </source>
</evidence>
<dbReference type="GO" id="GO:0003723">
    <property type="term" value="F:RNA binding"/>
    <property type="evidence" value="ECO:0007669"/>
    <property type="project" value="UniProtKB-UniRule"/>
</dbReference>
<feature type="non-terminal residue" evidence="19">
    <location>
        <position position="1"/>
    </location>
</feature>
<evidence type="ECO:0000256" key="6">
    <source>
        <dbReference type="ARBA" id="ARBA00022840"/>
    </source>
</evidence>
<feature type="compositionally biased region" description="Basic and acidic residues" evidence="15">
    <location>
        <begin position="96"/>
        <end position="105"/>
    </location>
</feature>
<evidence type="ECO:0000256" key="1">
    <source>
        <dbReference type="ARBA" id="ARBA00004123"/>
    </source>
</evidence>
<dbReference type="Proteomes" id="UP000567826">
    <property type="component" value="Unassembled WGS sequence"/>
</dbReference>
<evidence type="ECO:0000313" key="20">
    <source>
        <dbReference type="Proteomes" id="UP000567826"/>
    </source>
</evidence>
<dbReference type="EMBL" id="VWYG01017650">
    <property type="protein sequence ID" value="NXQ88113.1"/>
    <property type="molecule type" value="Genomic_DNA"/>
</dbReference>
<dbReference type="SMART" id="SM00487">
    <property type="entry name" value="DEXDc"/>
    <property type="match status" value="1"/>
</dbReference>
<name>A0A7L2GM57_NYCGR</name>
<comment type="function">
    <text evidence="11">ATP-dependent RNA helicase that plays a role in various aspects of RNA metabolism including pre-mRNA splicing and is thereby involved in different biological processes such as cell cycle regulation or innate immunity. Plays an inhibitory role in TP53 transcriptional activity and subsequently in TP53 controlled cell growth arrest and senescence by inhibiting its EP300 mediated acetylation. Negatively regulates cytosolic RNA-mediated innate immune signaling at least in part by affecting RIPK1/IRF7 interactions. Alternatively, possesses antiviral activity by recognizing gammaherpesvirus transcripts in the context of lytic reactivation. Plays an essential role in cell cycle regulation in vascular smooth muscle cells by interacting with and regulating FANCA (Fanconi anemia complementation group A) mRNA.</text>
</comment>
<evidence type="ECO:0000256" key="2">
    <source>
        <dbReference type="ARBA" id="ARBA00022553"/>
    </source>
</evidence>
<keyword evidence="7 14" id="KW-0694">RNA-binding</keyword>
<reference evidence="19 20" key="1">
    <citation type="submission" date="2019-09" db="EMBL/GenBank/DDBJ databases">
        <title>Bird 10,000 Genomes (B10K) Project - Family phase.</title>
        <authorList>
            <person name="Zhang G."/>
        </authorList>
    </citation>
    <scope>NUCLEOTIDE SEQUENCE [LARGE SCALE GENOMIC DNA]</scope>
    <source>
        <strain evidence="19">B10K-DU-001-56</strain>
        <tissue evidence="19">Muscle</tissue>
    </source>
</reference>
<evidence type="ECO:0000256" key="8">
    <source>
        <dbReference type="ARBA" id="ARBA00023242"/>
    </source>
</evidence>
<feature type="compositionally biased region" description="Acidic residues" evidence="15">
    <location>
        <begin position="73"/>
        <end position="84"/>
    </location>
</feature>
<comment type="domain">
    <text evidence="14">The Q motif is unique to and characteristic of the DEAD box family of RNA helicases and controls ATP binding and hydrolysis.</text>
</comment>
<dbReference type="InterPro" id="IPR000629">
    <property type="entry name" value="RNA-helicase_DEAD-box_CS"/>
</dbReference>
<dbReference type="Pfam" id="PF00270">
    <property type="entry name" value="DEAD"/>
    <property type="match status" value="1"/>
</dbReference>
<dbReference type="OrthoDB" id="4310724at2759"/>
<dbReference type="SUPFAM" id="SSF52540">
    <property type="entry name" value="P-loop containing nucleoside triphosphate hydrolases"/>
    <property type="match status" value="2"/>
</dbReference>
<dbReference type="SMART" id="SM00490">
    <property type="entry name" value="HELICc"/>
    <property type="match status" value="1"/>
</dbReference>
<keyword evidence="2" id="KW-0597">Phosphoprotein</keyword>
<feature type="short sequence motif" description="Q motif" evidence="13">
    <location>
        <begin position="195"/>
        <end position="223"/>
    </location>
</feature>
<dbReference type="InterPro" id="IPR014014">
    <property type="entry name" value="RNA_helicase_DEAD_Q_motif"/>
</dbReference>
<dbReference type="GO" id="GO:0003724">
    <property type="term" value="F:RNA helicase activity"/>
    <property type="evidence" value="ECO:0007669"/>
    <property type="project" value="UniProtKB-EC"/>
</dbReference>
<dbReference type="InterPro" id="IPR014001">
    <property type="entry name" value="Helicase_ATP-bd"/>
</dbReference>
<feature type="non-terminal residue" evidence="19">
    <location>
        <position position="801"/>
    </location>
</feature>
<evidence type="ECO:0000256" key="11">
    <source>
        <dbReference type="ARBA" id="ARBA00054398"/>
    </source>
</evidence>
<dbReference type="Gene3D" id="3.40.50.300">
    <property type="entry name" value="P-loop containing nucleotide triphosphate hydrolases"/>
    <property type="match status" value="2"/>
</dbReference>
<evidence type="ECO:0000259" key="18">
    <source>
        <dbReference type="PROSITE" id="PS51195"/>
    </source>
</evidence>
<dbReference type="PROSITE" id="PS00039">
    <property type="entry name" value="DEAD_ATP_HELICASE"/>
    <property type="match status" value="1"/>
</dbReference>
<keyword evidence="5 14" id="KW-0347">Helicase</keyword>
<dbReference type="GO" id="GO:0005634">
    <property type="term" value="C:nucleus"/>
    <property type="evidence" value="ECO:0007669"/>
    <property type="project" value="UniProtKB-SubCell"/>
</dbReference>
<proteinExistence type="inferred from homology"/>
<keyword evidence="3 14" id="KW-0547">Nucleotide-binding</keyword>
<dbReference type="PROSITE" id="PS51194">
    <property type="entry name" value="HELICASE_CTER"/>
    <property type="match status" value="1"/>
</dbReference>
<comment type="caution">
    <text evidence="19">The sequence shown here is derived from an EMBL/GenBank/DDBJ whole genome shotgun (WGS) entry which is preliminary data.</text>
</comment>
<dbReference type="PROSITE" id="PS51192">
    <property type="entry name" value="HELICASE_ATP_BIND_1"/>
    <property type="match status" value="1"/>
</dbReference>
<feature type="region of interest" description="Disordered" evidence="15">
    <location>
        <begin position="269"/>
        <end position="310"/>
    </location>
</feature>
<keyword evidence="6 14" id="KW-0067">ATP-binding</keyword>
<evidence type="ECO:0000256" key="9">
    <source>
        <dbReference type="ARBA" id="ARBA00038457"/>
    </source>
</evidence>
<evidence type="ECO:0000256" key="4">
    <source>
        <dbReference type="ARBA" id="ARBA00022801"/>
    </source>
</evidence>
<dbReference type="GO" id="GO:0005524">
    <property type="term" value="F:ATP binding"/>
    <property type="evidence" value="ECO:0007669"/>
    <property type="project" value="UniProtKB-UniRule"/>
</dbReference>
<dbReference type="PROSITE" id="PS51195">
    <property type="entry name" value="Q_MOTIF"/>
    <property type="match status" value="1"/>
</dbReference>